<name>A0A7W8E3J7_9BACT</name>
<evidence type="ECO:0000313" key="2">
    <source>
        <dbReference type="Proteomes" id="UP000540989"/>
    </source>
</evidence>
<organism evidence="1 2">
    <name type="scientific">Granulicella aggregans</name>
    <dbReference type="NCBI Taxonomy" id="474949"/>
    <lineage>
        <taxon>Bacteria</taxon>
        <taxon>Pseudomonadati</taxon>
        <taxon>Acidobacteriota</taxon>
        <taxon>Terriglobia</taxon>
        <taxon>Terriglobales</taxon>
        <taxon>Acidobacteriaceae</taxon>
        <taxon>Granulicella</taxon>
    </lineage>
</organism>
<dbReference type="AlphaFoldDB" id="A0A7W8E3J7"/>
<keyword evidence="1" id="KW-0503">Monooxygenase</keyword>
<sequence length="99" mass="11596">MQIVWEFIVREESLEEFQAAYGPQGSWVELFKRAEGYLGTVLLRSDQSANKFLTIDRWEGEVSYKRFRHQFAAEYAELDARLERLTVSETRIGAFEQLG</sequence>
<dbReference type="Proteomes" id="UP000540989">
    <property type="component" value="Unassembled WGS sequence"/>
</dbReference>
<dbReference type="Gene3D" id="3.30.70.100">
    <property type="match status" value="1"/>
</dbReference>
<dbReference type="GO" id="GO:0004497">
    <property type="term" value="F:monooxygenase activity"/>
    <property type="evidence" value="ECO:0007669"/>
    <property type="project" value="UniProtKB-KW"/>
</dbReference>
<dbReference type="RefSeq" id="WP_184213881.1">
    <property type="nucleotide sequence ID" value="NZ_JACHIP010000001.1"/>
</dbReference>
<protein>
    <submittedName>
        <fullName evidence="1">Heme-degrading monooxygenase HmoA</fullName>
    </submittedName>
</protein>
<evidence type="ECO:0000313" key="1">
    <source>
        <dbReference type="EMBL" id="MBB5056210.1"/>
    </source>
</evidence>
<dbReference type="EMBL" id="JACHIP010000001">
    <property type="protein sequence ID" value="MBB5056210.1"/>
    <property type="molecule type" value="Genomic_DNA"/>
</dbReference>
<keyword evidence="2" id="KW-1185">Reference proteome</keyword>
<reference evidence="1 2" key="1">
    <citation type="submission" date="2020-08" db="EMBL/GenBank/DDBJ databases">
        <title>Genomic Encyclopedia of Type Strains, Phase IV (KMG-V): Genome sequencing to study the core and pangenomes of soil and plant-associated prokaryotes.</title>
        <authorList>
            <person name="Whitman W."/>
        </authorList>
    </citation>
    <scope>NUCLEOTIDE SEQUENCE [LARGE SCALE GENOMIC DNA]</scope>
    <source>
        <strain evidence="1 2">M8UP14</strain>
    </source>
</reference>
<accession>A0A7W8E3J7</accession>
<dbReference type="SUPFAM" id="SSF54909">
    <property type="entry name" value="Dimeric alpha+beta barrel"/>
    <property type="match status" value="1"/>
</dbReference>
<dbReference type="InterPro" id="IPR011008">
    <property type="entry name" value="Dimeric_a/b-barrel"/>
</dbReference>
<proteinExistence type="predicted"/>
<comment type="caution">
    <text evidence="1">The sequence shown here is derived from an EMBL/GenBank/DDBJ whole genome shotgun (WGS) entry which is preliminary data.</text>
</comment>
<keyword evidence="1" id="KW-0560">Oxidoreductase</keyword>
<gene>
    <name evidence="1" type="ORF">HDF16_000879</name>
</gene>